<accession>A0A9W6ITP5</accession>
<name>A0A9W6ITP5_9HYPH</name>
<reference evidence="2" key="1">
    <citation type="journal article" date="2014" name="Int. J. Syst. Evol. Microbiol.">
        <title>Complete genome sequence of Corynebacterium casei LMG S-19264T (=DSM 44701T), isolated from a smear-ripened cheese.</title>
        <authorList>
            <consortium name="US DOE Joint Genome Institute (JGI-PGF)"/>
            <person name="Walter F."/>
            <person name="Albersmeier A."/>
            <person name="Kalinowski J."/>
            <person name="Ruckert C."/>
        </authorList>
    </citation>
    <scope>NUCLEOTIDE SEQUENCE</scope>
    <source>
        <strain evidence="2">VKM B-1606</strain>
    </source>
</reference>
<dbReference type="Proteomes" id="UP000758856">
    <property type="component" value="Unassembled WGS sequence"/>
</dbReference>
<feature type="chain" id="PRO_5040853975" evidence="1">
    <location>
        <begin position="23"/>
        <end position="156"/>
    </location>
</feature>
<sequence length="156" mass="16713">MKSFAGACAILAAVATAPAAVAADYATTKTYAATVVEPAPFYRGFSGRLPACGDSGVIGRITSAFAARERGYWGSDLALEAVGHPREIGYRSWGASFVPRRFCAAETLTTDRRPRRVFYEIIEGDGFAGIGWGVNWCVTGLDRHRAFAPGCKMVRP</sequence>
<keyword evidence="1" id="KW-0732">Signal</keyword>
<protein>
    <submittedName>
        <fullName evidence="2">Uncharacterized protein</fullName>
    </submittedName>
</protein>
<evidence type="ECO:0000313" key="5">
    <source>
        <dbReference type="Proteomes" id="UP001143400"/>
    </source>
</evidence>
<dbReference type="AlphaFoldDB" id="A0A9W6ITP5"/>
<dbReference type="Proteomes" id="UP001143400">
    <property type="component" value="Unassembled WGS sequence"/>
</dbReference>
<comment type="caution">
    <text evidence="2">The sequence shown here is derived from an EMBL/GenBank/DDBJ whole genome shotgun (WGS) entry which is preliminary data.</text>
</comment>
<evidence type="ECO:0000256" key="1">
    <source>
        <dbReference type="SAM" id="SignalP"/>
    </source>
</evidence>
<evidence type="ECO:0000313" key="4">
    <source>
        <dbReference type="Proteomes" id="UP000758856"/>
    </source>
</evidence>
<reference evidence="3 4" key="2">
    <citation type="submission" date="2021-01" db="EMBL/GenBank/DDBJ databases">
        <title>Genomic Encyclopedia of Type Strains, Phase IV (KMG-IV): sequencing the most valuable type-strain genomes for metagenomic binning, comparative biology and taxonomic classification.</title>
        <authorList>
            <person name="Goeker M."/>
        </authorList>
    </citation>
    <scope>NUCLEOTIDE SEQUENCE [LARGE SCALE GENOMIC DNA]</scope>
    <source>
        <strain evidence="3 4">DSM 6130</strain>
    </source>
</reference>
<evidence type="ECO:0000313" key="3">
    <source>
        <dbReference type="EMBL" id="MBM7852136.1"/>
    </source>
</evidence>
<organism evidence="2 5">
    <name type="scientific">Methylopila capsulata</name>
    <dbReference type="NCBI Taxonomy" id="61654"/>
    <lineage>
        <taxon>Bacteria</taxon>
        <taxon>Pseudomonadati</taxon>
        <taxon>Pseudomonadota</taxon>
        <taxon>Alphaproteobacteria</taxon>
        <taxon>Hyphomicrobiales</taxon>
        <taxon>Methylopilaceae</taxon>
        <taxon>Methylopila</taxon>
    </lineage>
</organism>
<dbReference type="EMBL" id="BSFF01000003">
    <property type="protein sequence ID" value="GLK56342.1"/>
    <property type="molecule type" value="Genomic_DNA"/>
</dbReference>
<feature type="signal peptide" evidence="1">
    <location>
        <begin position="1"/>
        <end position="22"/>
    </location>
</feature>
<keyword evidence="4" id="KW-1185">Reference proteome</keyword>
<dbReference type="RefSeq" id="WP_204950562.1">
    <property type="nucleotide sequence ID" value="NZ_BSFF01000003.1"/>
</dbReference>
<reference evidence="2" key="3">
    <citation type="submission" date="2023-01" db="EMBL/GenBank/DDBJ databases">
        <authorList>
            <person name="Sun Q."/>
            <person name="Evtushenko L."/>
        </authorList>
    </citation>
    <scope>NUCLEOTIDE SEQUENCE</scope>
    <source>
        <strain evidence="2">VKM B-1606</strain>
    </source>
</reference>
<dbReference type="EMBL" id="JAFBCY010000003">
    <property type="protein sequence ID" value="MBM7852136.1"/>
    <property type="molecule type" value="Genomic_DNA"/>
</dbReference>
<gene>
    <name evidence="2" type="ORF">GCM10008170_23610</name>
    <name evidence="3" type="ORF">JOD31_002378</name>
</gene>
<proteinExistence type="predicted"/>
<evidence type="ECO:0000313" key="2">
    <source>
        <dbReference type="EMBL" id="GLK56342.1"/>
    </source>
</evidence>